<evidence type="ECO:0000313" key="9">
    <source>
        <dbReference type="Proteomes" id="UP000006365"/>
    </source>
</evidence>
<dbReference type="InterPro" id="IPR040084">
    <property type="entry name" value="GTPase_Obg"/>
</dbReference>
<protein>
    <submittedName>
        <fullName evidence="8">Radical SAM domain protein</fullName>
    </submittedName>
</protein>
<evidence type="ECO:0000259" key="7">
    <source>
        <dbReference type="PROSITE" id="PS51918"/>
    </source>
</evidence>
<sequence length="332" mass="36192">MKCIFGPVNSRRLGRSLGIDLFPSKICNLNCIYCEVGKTAVPVGQRGTYADPAGIAAEIDAVCADSRRMAEVDVLTVTAKGEPTLERGLGGILRHIKQKTTKPVAVLTNGTTLTDPEVQRDLMAADLVIPSLDAAREDSFRRVDRPIDGLALDAVIAGLTSFSHAYPGKLWLEILLVRGVNDRPEDIEALIEALRPMRIDRIQLNTVVRPPAEQFALPVSSERLTTVARALHQALALPVDLPFVAEAEGTAPLQVQTDEPLPTPAADGTSPEALVQEIVEMVQRRPCTAADIDRTFHLGGPDKVEQLLEPLILSGILQWQDHGDKRFYQHAR</sequence>
<evidence type="ECO:0000256" key="2">
    <source>
        <dbReference type="ARBA" id="ARBA00022485"/>
    </source>
</evidence>
<comment type="cofactor">
    <cofactor evidence="1">
        <name>[4Fe-4S] cluster</name>
        <dbReference type="ChEBI" id="CHEBI:49883"/>
    </cofactor>
</comment>
<keyword evidence="9" id="KW-1185">Reference proteome</keyword>
<evidence type="ECO:0000256" key="5">
    <source>
        <dbReference type="ARBA" id="ARBA00023004"/>
    </source>
</evidence>
<dbReference type="SUPFAM" id="SSF102114">
    <property type="entry name" value="Radical SAM enzymes"/>
    <property type="match status" value="1"/>
</dbReference>
<dbReference type="SFLD" id="SFLDG01083">
    <property type="entry name" value="Uncharacterised_Radical_SAM_Su"/>
    <property type="match status" value="1"/>
</dbReference>
<dbReference type="GO" id="GO:0051539">
    <property type="term" value="F:4 iron, 4 sulfur cluster binding"/>
    <property type="evidence" value="ECO:0007669"/>
    <property type="project" value="UniProtKB-KW"/>
</dbReference>
<dbReference type="AlphaFoldDB" id="A0A7U3YJR5"/>
<dbReference type="RefSeq" id="WP_015723214.1">
    <property type="nucleotide sequence ID" value="NC_014972.1"/>
</dbReference>
<keyword evidence="5" id="KW-0408">Iron</keyword>
<evidence type="ECO:0000256" key="1">
    <source>
        <dbReference type="ARBA" id="ARBA00001966"/>
    </source>
</evidence>
<dbReference type="CDD" id="cd01335">
    <property type="entry name" value="Radical_SAM"/>
    <property type="match status" value="1"/>
</dbReference>
<organism evidence="8 9">
    <name type="scientific">Desulfobulbus propionicus (strain ATCC 33891 / DSM 2032 / VKM B-1956 / 1pr3)</name>
    <dbReference type="NCBI Taxonomy" id="577650"/>
    <lineage>
        <taxon>Bacteria</taxon>
        <taxon>Pseudomonadati</taxon>
        <taxon>Thermodesulfobacteriota</taxon>
        <taxon>Desulfobulbia</taxon>
        <taxon>Desulfobulbales</taxon>
        <taxon>Desulfobulbaceae</taxon>
        <taxon>Desulfobulbus</taxon>
    </lineage>
</organism>
<dbReference type="SFLD" id="SFLDS00029">
    <property type="entry name" value="Radical_SAM"/>
    <property type="match status" value="1"/>
</dbReference>
<dbReference type="InterPro" id="IPR058240">
    <property type="entry name" value="rSAM_sf"/>
</dbReference>
<evidence type="ECO:0000256" key="4">
    <source>
        <dbReference type="ARBA" id="ARBA00022723"/>
    </source>
</evidence>
<dbReference type="Proteomes" id="UP000006365">
    <property type="component" value="Chromosome"/>
</dbReference>
<name>A0A7U3YJR5_DESPD</name>
<accession>A0A7U3YJR5</accession>
<dbReference type="Gene3D" id="3.20.20.70">
    <property type="entry name" value="Aldolase class I"/>
    <property type="match status" value="1"/>
</dbReference>
<dbReference type="EMBL" id="CP002364">
    <property type="protein sequence ID" value="ADW16667.1"/>
    <property type="molecule type" value="Genomic_DNA"/>
</dbReference>
<dbReference type="GO" id="GO:0003824">
    <property type="term" value="F:catalytic activity"/>
    <property type="evidence" value="ECO:0007669"/>
    <property type="project" value="InterPro"/>
</dbReference>
<dbReference type="GO" id="GO:0046872">
    <property type="term" value="F:metal ion binding"/>
    <property type="evidence" value="ECO:0007669"/>
    <property type="project" value="UniProtKB-KW"/>
</dbReference>
<gene>
    <name evidence="8" type="ordered locus">Despr_0487</name>
</gene>
<evidence type="ECO:0000256" key="3">
    <source>
        <dbReference type="ARBA" id="ARBA00022691"/>
    </source>
</evidence>
<dbReference type="Pfam" id="PF04055">
    <property type="entry name" value="Radical_SAM"/>
    <property type="match status" value="1"/>
</dbReference>
<proteinExistence type="predicted"/>
<keyword evidence="2" id="KW-0004">4Fe-4S</keyword>
<dbReference type="InterPro" id="IPR007197">
    <property type="entry name" value="rSAM"/>
</dbReference>
<reference evidence="8 9" key="1">
    <citation type="journal article" date="2011" name="Stand. Genomic Sci.">
        <title>Complete genome sequence of Desulfobulbus propionicus type strain (1pr3).</title>
        <authorList>
            <person name="Pagani I."/>
            <person name="Lapidus A."/>
            <person name="Nolan M."/>
            <person name="Lucas S."/>
            <person name="Hammon N."/>
            <person name="Deshpande S."/>
            <person name="Cheng J.F."/>
            <person name="Chertkov O."/>
            <person name="Davenport K."/>
            <person name="Tapia R."/>
            <person name="Han C."/>
            <person name="Goodwin L."/>
            <person name="Pitluck S."/>
            <person name="Liolios K."/>
            <person name="Mavromatis K."/>
            <person name="Ivanova N."/>
            <person name="Mikhailova N."/>
            <person name="Pati A."/>
            <person name="Chen A."/>
            <person name="Palaniappan K."/>
            <person name="Land M."/>
            <person name="Hauser L."/>
            <person name="Chang Y.J."/>
            <person name="Jeffries C.D."/>
            <person name="Detter J.C."/>
            <person name="Brambilla E."/>
            <person name="Kannan K.P."/>
            <person name="Djao O.D."/>
            <person name="Rohde M."/>
            <person name="Pukall R."/>
            <person name="Spring S."/>
            <person name="Goker M."/>
            <person name="Sikorski J."/>
            <person name="Woyke T."/>
            <person name="Bristow J."/>
            <person name="Eisen J.A."/>
            <person name="Markowitz V."/>
            <person name="Hugenholtz P."/>
            <person name="Kyrpides N.C."/>
            <person name="Klenk H.P."/>
        </authorList>
    </citation>
    <scope>NUCLEOTIDE SEQUENCE [LARGE SCALE GENOMIC DNA]</scope>
    <source>
        <strain evidence="9">ATCC 33891 / DSM 2032 / 1pr3</strain>
    </source>
</reference>
<dbReference type="KEGG" id="dpr:Despr_0487"/>
<feature type="domain" description="Radical SAM core" evidence="7">
    <location>
        <begin position="9"/>
        <end position="238"/>
    </location>
</feature>
<keyword evidence="4" id="KW-0479">Metal-binding</keyword>
<dbReference type="PANTHER" id="PTHR43787">
    <property type="entry name" value="FEMO COFACTOR BIOSYNTHESIS PROTEIN NIFB-RELATED"/>
    <property type="match status" value="1"/>
</dbReference>
<dbReference type="InterPro" id="IPR013785">
    <property type="entry name" value="Aldolase_TIM"/>
</dbReference>
<evidence type="ECO:0000256" key="6">
    <source>
        <dbReference type="ARBA" id="ARBA00023014"/>
    </source>
</evidence>
<evidence type="ECO:0000313" key="8">
    <source>
        <dbReference type="EMBL" id="ADW16667.1"/>
    </source>
</evidence>
<keyword evidence="6" id="KW-0411">Iron-sulfur</keyword>
<keyword evidence="3" id="KW-0949">S-adenosyl-L-methionine</keyword>
<dbReference type="PANTHER" id="PTHR43787:SF11">
    <property type="entry name" value="UPF0026 PROTEIN SLR1464"/>
    <property type="match status" value="1"/>
</dbReference>
<dbReference type="PROSITE" id="PS51918">
    <property type="entry name" value="RADICAL_SAM"/>
    <property type="match status" value="1"/>
</dbReference>